<dbReference type="Pfam" id="PF04909">
    <property type="entry name" value="Amidohydro_2"/>
    <property type="match status" value="1"/>
</dbReference>
<dbReference type="InterPro" id="IPR006680">
    <property type="entry name" value="Amidohydro-rel"/>
</dbReference>
<dbReference type="Proteomes" id="UP000250462">
    <property type="component" value="Unassembled WGS sequence"/>
</dbReference>
<dbReference type="PANTHER" id="PTHR43569">
    <property type="entry name" value="AMIDOHYDROLASE"/>
    <property type="match status" value="1"/>
</dbReference>
<dbReference type="GO" id="GO:0016787">
    <property type="term" value="F:hydrolase activity"/>
    <property type="evidence" value="ECO:0007669"/>
    <property type="project" value="UniProtKB-KW"/>
</dbReference>
<feature type="region of interest" description="Disordered" evidence="2">
    <location>
        <begin position="25"/>
        <end position="49"/>
    </location>
</feature>
<comment type="similarity">
    <text evidence="1">Belongs to the metallo-dependent hydrolases superfamily.</text>
</comment>
<reference evidence="4 5" key="1">
    <citation type="submission" date="2018-06" db="EMBL/GenBank/DDBJ databases">
        <title>Phytoactinopolyspora halophila sp. nov., a novel halophilic actinomycete isolated from a saline soil in China.</title>
        <authorList>
            <person name="Tang S.-K."/>
        </authorList>
    </citation>
    <scope>NUCLEOTIDE SEQUENCE [LARGE SCALE GENOMIC DNA]</scope>
    <source>
        <strain evidence="4 5">YIM 96934</strain>
    </source>
</reference>
<evidence type="ECO:0000256" key="2">
    <source>
        <dbReference type="SAM" id="MobiDB-lite"/>
    </source>
</evidence>
<gene>
    <name evidence="4" type="ORF">DPM12_09625</name>
</gene>
<dbReference type="OrthoDB" id="5450317at2"/>
<sequence>MPRRPPGAAQSRTVPAAGAGCALAGASRGRAAARRRSPTGGRQPVTGRVDAHHHLWDPQRRDYPWMTGPAAPLRRHYGLEDLRAVTPDAGIDRTVIVQAAHDASETEDLLDIAASSGGLVAGVVGWVDLTANDLTDQLDRLRARPGGDRLVGVRHQVHDEADPEWLLRPEVGRGLRVLARQGLVYDLLVRVRELPAACRVAREIDDLSFVLDHGAKPPIADGGTEPWAGLVSDLAALPNVSCKVSGLVTEAQWDRWTVDDLRPYTDRLLEWFGPPRLLAGSDWPVCTLAASYAEVFAAARACLSDLSDAESAAVFGGTASRVYSL</sequence>
<protein>
    <submittedName>
        <fullName evidence="4">Amidohydrolase</fullName>
    </submittedName>
</protein>
<dbReference type="InterPro" id="IPR052350">
    <property type="entry name" value="Metallo-dep_Lactonases"/>
</dbReference>
<accession>A0A329QQV4</accession>
<feature type="domain" description="Amidohydrolase-related" evidence="3">
    <location>
        <begin position="49"/>
        <end position="324"/>
    </location>
</feature>
<proteinExistence type="inferred from homology"/>
<evidence type="ECO:0000259" key="3">
    <source>
        <dbReference type="Pfam" id="PF04909"/>
    </source>
</evidence>
<keyword evidence="5" id="KW-1185">Reference proteome</keyword>
<dbReference type="EMBL" id="QMIG01000007">
    <property type="protein sequence ID" value="RAW14750.1"/>
    <property type="molecule type" value="Genomic_DNA"/>
</dbReference>
<evidence type="ECO:0000313" key="4">
    <source>
        <dbReference type="EMBL" id="RAW14750.1"/>
    </source>
</evidence>
<evidence type="ECO:0000256" key="1">
    <source>
        <dbReference type="ARBA" id="ARBA00038310"/>
    </source>
</evidence>
<dbReference type="AlphaFoldDB" id="A0A329QQV4"/>
<dbReference type="Gene3D" id="3.20.20.140">
    <property type="entry name" value="Metal-dependent hydrolases"/>
    <property type="match status" value="1"/>
</dbReference>
<comment type="caution">
    <text evidence="4">The sequence shown here is derived from an EMBL/GenBank/DDBJ whole genome shotgun (WGS) entry which is preliminary data.</text>
</comment>
<dbReference type="PANTHER" id="PTHR43569:SF2">
    <property type="entry name" value="AMIDOHYDROLASE-RELATED DOMAIN-CONTAINING PROTEIN"/>
    <property type="match status" value="1"/>
</dbReference>
<evidence type="ECO:0000313" key="5">
    <source>
        <dbReference type="Proteomes" id="UP000250462"/>
    </source>
</evidence>
<dbReference type="SUPFAM" id="SSF51556">
    <property type="entry name" value="Metallo-dependent hydrolases"/>
    <property type="match status" value="1"/>
</dbReference>
<organism evidence="4 5">
    <name type="scientific">Phytoactinopolyspora halophila</name>
    <dbReference type="NCBI Taxonomy" id="1981511"/>
    <lineage>
        <taxon>Bacteria</taxon>
        <taxon>Bacillati</taxon>
        <taxon>Actinomycetota</taxon>
        <taxon>Actinomycetes</taxon>
        <taxon>Jiangellales</taxon>
        <taxon>Jiangellaceae</taxon>
        <taxon>Phytoactinopolyspora</taxon>
    </lineage>
</organism>
<keyword evidence="4" id="KW-0378">Hydrolase</keyword>
<name>A0A329QQV4_9ACTN</name>
<dbReference type="InterPro" id="IPR032466">
    <property type="entry name" value="Metal_Hydrolase"/>
</dbReference>